<dbReference type="AlphaFoldDB" id="A0A5M8QMB5"/>
<proteinExistence type="predicted"/>
<accession>A0A5M8QMB5</accession>
<gene>
    <name evidence="3" type="ORF">FQ330_02625</name>
</gene>
<evidence type="ECO:0000313" key="4">
    <source>
        <dbReference type="Proteomes" id="UP000323221"/>
    </source>
</evidence>
<feature type="transmembrane region" description="Helical" evidence="2">
    <location>
        <begin position="45"/>
        <end position="66"/>
    </location>
</feature>
<sequence length="168" mass="17556">MQTTRATRPVAVTGALVAVTLVLHASATAALVWNAVLPSDRLGSATLLWGAVTWLPSLVWAALVIARSAHWRVVSAFWLPGAATLVGMLMFLMTFTTRVSGIDLSGIGTGAMVSSWILLVCAFVVAVASRFARISGDSLAELEASLAEDGRPAPQPQPQPQPQPPSVA</sequence>
<dbReference type="Proteomes" id="UP000323221">
    <property type="component" value="Unassembled WGS sequence"/>
</dbReference>
<dbReference type="RefSeq" id="WP_146354977.1">
    <property type="nucleotide sequence ID" value="NZ_VOIR01000011.1"/>
</dbReference>
<keyword evidence="2" id="KW-1133">Transmembrane helix</keyword>
<evidence type="ECO:0000313" key="3">
    <source>
        <dbReference type="EMBL" id="KAA6436321.1"/>
    </source>
</evidence>
<evidence type="ECO:0000256" key="2">
    <source>
        <dbReference type="SAM" id="Phobius"/>
    </source>
</evidence>
<keyword evidence="2" id="KW-0812">Transmembrane</keyword>
<dbReference type="EMBL" id="VOIR01000011">
    <property type="protein sequence ID" value="KAA6436321.1"/>
    <property type="molecule type" value="Genomic_DNA"/>
</dbReference>
<keyword evidence="4" id="KW-1185">Reference proteome</keyword>
<protein>
    <submittedName>
        <fullName evidence="3">Uncharacterized protein</fullName>
    </submittedName>
</protein>
<keyword evidence="2" id="KW-0472">Membrane</keyword>
<comment type="caution">
    <text evidence="3">The sequence shown here is derived from an EMBL/GenBank/DDBJ whole genome shotgun (WGS) entry which is preliminary data.</text>
</comment>
<organism evidence="3 4">
    <name type="scientific">Agrococcus sediminis</name>
    <dbReference type="NCBI Taxonomy" id="2599924"/>
    <lineage>
        <taxon>Bacteria</taxon>
        <taxon>Bacillati</taxon>
        <taxon>Actinomycetota</taxon>
        <taxon>Actinomycetes</taxon>
        <taxon>Micrococcales</taxon>
        <taxon>Microbacteriaceae</taxon>
        <taxon>Agrococcus</taxon>
    </lineage>
</organism>
<evidence type="ECO:0000256" key="1">
    <source>
        <dbReference type="SAM" id="MobiDB-lite"/>
    </source>
</evidence>
<feature type="transmembrane region" description="Helical" evidence="2">
    <location>
        <begin position="107"/>
        <end position="128"/>
    </location>
</feature>
<feature type="region of interest" description="Disordered" evidence="1">
    <location>
        <begin position="146"/>
        <end position="168"/>
    </location>
</feature>
<reference evidence="3 4" key="1">
    <citation type="submission" date="2019-08" db="EMBL/GenBank/DDBJ databases">
        <title>Agrococcus lahaulensis sp. nov., isolated from a cold desert of the Indian Himalayas.</title>
        <authorList>
            <person name="Qu J.H."/>
        </authorList>
    </citation>
    <scope>NUCLEOTIDE SEQUENCE [LARGE SCALE GENOMIC DNA]</scope>
    <source>
        <strain evidence="3 4">NS18</strain>
    </source>
</reference>
<feature type="compositionally biased region" description="Pro residues" evidence="1">
    <location>
        <begin position="153"/>
        <end position="168"/>
    </location>
</feature>
<name>A0A5M8QMB5_9MICO</name>
<feature type="transmembrane region" description="Helical" evidence="2">
    <location>
        <begin position="73"/>
        <end position="95"/>
    </location>
</feature>